<evidence type="ECO:0000313" key="2">
    <source>
        <dbReference type="EMBL" id="THC90398.1"/>
    </source>
</evidence>
<feature type="signal peptide" evidence="1">
    <location>
        <begin position="1"/>
        <end position="26"/>
    </location>
</feature>
<dbReference type="Gene3D" id="1.10.600.10">
    <property type="entry name" value="Farnesyl Diphosphate Synthase"/>
    <property type="match status" value="1"/>
</dbReference>
<feature type="chain" id="PRO_5020977742" description="Aristolochene synthase" evidence="1">
    <location>
        <begin position="27"/>
        <end position="228"/>
    </location>
</feature>
<dbReference type="VEuPathDB" id="FungiDB:EYZ11_010139"/>
<sequence length="228" mass="25878">MATFVANLGLSLFLAHLSKIVVPLSAVHTPVISYQPNLAYPVHNDAGVESPPPSPTGKADVPLASRFKVRCHPLEPEVTNQVNEYFLTHWPFKDDKAKKKFVGAGFSYVTCLYFPMAKDDRIQFACKLLTLLFLIDDLLEDMSFKDGSAYNEKLIPIARGDVLPDRKVPAEWIMYYLWESMRTHDRDLADGILEPTFTFMRAQTDKSRLTIKEMGPYLTYREKDVGKA</sequence>
<keyword evidence="1" id="KW-0732">Signal</keyword>
<dbReference type="STRING" id="1220188.A0A4S3J873"/>
<organism evidence="2 3">
    <name type="scientific">Aspergillus tanneri</name>
    <dbReference type="NCBI Taxonomy" id="1220188"/>
    <lineage>
        <taxon>Eukaryota</taxon>
        <taxon>Fungi</taxon>
        <taxon>Dikarya</taxon>
        <taxon>Ascomycota</taxon>
        <taxon>Pezizomycotina</taxon>
        <taxon>Eurotiomycetes</taxon>
        <taxon>Eurotiomycetidae</taxon>
        <taxon>Eurotiales</taxon>
        <taxon>Aspergillaceae</taxon>
        <taxon>Aspergillus</taxon>
        <taxon>Aspergillus subgen. Circumdati</taxon>
    </lineage>
</organism>
<dbReference type="InterPro" id="IPR008949">
    <property type="entry name" value="Isoprenoid_synthase_dom_sf"/>
</dbReference>
<reference evidence="2 3" key="1">
    <citation type="submission" date="2019-03" db="EMBL/GenBank/DDBJ databases">
        <title>The genome sequence of a newly discovered highly antifungal drug resistant Aspergillus species, Aspergillus tanneri NIH 1004.</title>
        <authorList>
            <person name="Mounaud S."/>
            <person name="Singh I."/>
            <person name="Joardar V."/>
            <person name="Pakala S."/>
            <person name="Pakala S."/>
            <person name="Venepally P."/>
            <person name="Hoover J."/>
            <person name="Nierman W."/>
            <person name="Chung J."/>
            <person name="Losada L."/>
        </authorList>
    </citation>
    <scope>NUCLEOTIDE SEQUENCE [LARGE SCALE GENOMIC DNA]</scope>
    <source>
        <strain evidence="2 3">NIH1004</strain>
    </source>
</reference>
<proteinExistence type="predicted"/>
<name>A0A4S3J873_9EURO</name>
<evidence type="ECO:0000313" key="3">
    <source>
        <dbReference type="Proteomes" id="UP000308092"/>
    </source>
</evidence>
<protein>
    <recommendedName>
        <fullName evidence="4">Aristolochene synthase</fullName>
    </recommendedName>
</protein>
<keyword evidence="3" id="KW-1185">Reference proteome</keyword>
<dbReference type="SUPFAM" id="SSF48576">
    <property type="entry name" value="Terpenoid synthases"/>
    <property type="match status" value="1"/>
</dbReference>
<gene>
    <name evidence="2" type="ORF">EYZ11_010139</name>
</gene>
<dbReference type="EMBL" id="SOSA01000525">
    <property type="protein sequence ID" value="THC90398.1"/>
    <property type="molecule type" value="Genomic_DNA"/>
</dbReference>
<comment type="caution">
    <text evidence="2">The sequence shown here is derived from an EMBL/GenBank/DDBJ whole genome shotgun (WGS) entry which is preliminary data.</text>
</comment>
<accession>A0A4S3J873</accession>
<dbReference type="AlphaFoldDB" id="A0A4S3J873"/>
<dbReference type="Proteomes" id="UP000308092">
    <property type="component" value="Unassembled WGS sequence"/>
</dbReference>
<evidence type="ECO:0000256" key="1">
    <source>
        <dbReference type="SAM" id="SignalP"/>
    </source>
</evidence>
<evidence type="ECO:0008006" key="4">
    <source>
        <dbReference type="Google" id="ProtNLM"/>
    </source>
</evidence>